<evidence type="ECO:0000256" key="9">
    <source>
        <dbReference type="ARBA" id="ARBA00023212"/>
    </source>
</evidence>
<feature type="domain" description="EGF-like" evidence="12">
    <location>
        <begin position="260"/>
        <end position="296"/>
    </location>
</feature>
<dbReference type="GO" id="GO:0005856">
    <property type="term" value="C:cytoskeleton"/>
    <property type="evidence" value="ECO:0007669"/>
    <property type="project" value="UniProtKB-SubCell"/>
</dbReference>
<feature type="disulfide bond" evidence="11">
    <location>
        <begin position="248"/>
        <end position="257"/>
    </location>
</feature>
<feature type="domain" description="EGF-like" evidence="12">
    <location>
        <begin position="298"/>
        <end position="334"/>
    </location>
</feature>
<name>A0A8K0KY30_LADFU</name>
<dbReference type="PANTHER" id="PTHR24049">
    <property type="entry name" value="CRUMBS FAMILY MEMBER"/>
    <property type="match status" value="1"/>
</dbReference>
<dbReference type="SMART" id="SM00215">
    <property type="entry name" value="VWC_out"/>
    <property type="match status" value="1"/>
</dbReference>
<dbReference type="GO" id="GO:0048468">
    <property type="term" value="P:cell development"/>
    <property type="evidence" value="ECO:0007669"/>
    <property type="project" value="UniProtKB-ARBA"/>
</dbReference>
<proteinExistence type="predicted"/>
<keyword evidence="7 11" id="KW-1015">Disulfide bond</keyword>
<dbReference type="InterPro" id="IPR056986">
    <property type="entry name" value="JAG1_1/2_dom"/>
</dbReference>
<dbReference type="Pfam" id="PF23575">
    <property type="entry name" value="JAG1"/>
    <property type="match status" value="1"/>
</dbReference>
<feature type="domain" description="EGF-like" evidence="12">
    <location>
        <begin position="222"/>
        <end position="258"/>
    </location>
</feature>
<keyword evidence="5" id="KW-0732">Signal</keyword>
<dbReference type="FunFam" id="2.10.25.10:FF:000613">
    <property type="entry name" value="Delta-like protein"/>
    <property type="match status" value="1"/>
</dbReference>
<dbReference type="SMART" id="SM00179">
    <property type="entry name" value="EGF_CA"/>
    <property type="match status" value="6"/>
</dbReference>
<evidence type="ECO:0000256" key="2">
    <source>
        <dbReference type="ARBA" id="ARBA00004316"/>
    </source>
</evidence>
<feature type="disulfide bond" evidence="11">
    <location>
        <begin position="346"/>
        <end position="363"/>
    </location>
</feature>
<gene>
    <name evidence="13" type="ORF">J437_LFUL019751</name>
</gene>
<feature type="disulfide bond" evidence="11">
    <location>
        <begin position="324"/>
        <end position="333"/>
    </location>
</feature>
<dbReference type="GO" id="GO:0007219">
    <property type="term" value="P:Notch signaling pathway"/>
    <property type="evidence" value="ECO:0007669"/>
    <property type="project" value="InterPro"/>
</dbReference>
<dbReference type="Pfam" id="PF00008">
    <property type="entry name" value="EGF"/>
    <property type="match status" value="5"/>
</dbReference>
<keyword evidence="14" id="KW-1185">Reference proteome</keyword>
<dbReference type="PRINTS" id="PR02059">
    <property type="entry name" value="JAGGEDFAMILY"/>
</dbReference>
<dbReference type="InterPro" id="IPR000152">
    <property type="entry name" value="EGF-type_Asp/Asn_hydroxyl_site"/>
</dbReference>
<dbReference type="PROSITE" id="PS01187">
    <property type="entry name" value="EGF_CA"/>
    <property type="match status" value="2"/>
</dbReference>
<keyword evidence="8" id="KW-0325">Glycoprotein</keyword>
<dbReference type="GO" id="GO:0048731">
    <property type="term" value="P:system development"/>
    <property type="evidence" value="ECO:0007669"/>
    <property type="project" value="UniProtKB-ARBA"/>
</dbReference>
<dbReference type="Gene3D" id="2.10.25.10">
    <property type="entry name" value="Laminin"/>
    <property type="match status" value="7"/>
</dbReference>
<dbReference type="PROSITE" id="PS01186">
    <property type="entry name" value="EGF_2"/>
    <property type="match status" value="4"/>
</dbReference>
<feature type="non-terminal residue" evidence="13">
    <location>
        <position position="1"/>
    </location>
</feature>
<dbReference type="CDD" id="cd00054">
    <property type="entry name" value="EGF_CA"/>
    <property type="match status" value="5"/>
</dbReference>
<dbReference type="InterPro" id="IPR013032">
    <property type="entry name" value="EGF-like_CS"/>
</dbReference>
<dbReference type="EMBL" id="KZ311606">
    <property type="protein sequence ID" value="KAG8240118.1"/>
    <property type="molecule type" value="Genomic_DNA"/>
</dbReference>
<accession>A0A8K0KY30</accession>
<dbReference type="OrthoDB" id="283575at2759"/>
<dbReference type="InterPro" id="IPR018097">
    <property type="entry name" value="EGF_Ca-bd_CS"/>
</dbReference>
<feature type="disulfide bond" evidence="11">
    <location>
        <begin position="365"/>
        <end position="374"/>
    </location>
</feature>
<comment type="caution">
    <text evidence="13">The sequence shown here is derived from an EMBL/GenBank/DDBJ whole genome shotgun (WGS) entry which is preliminary data.</text>
</comment>
<evidence type="ECO:0000256" key="3">
    <source>
        <dbReference type="ARBA" id="ARBA00022490"/>
    </source>
</evidence>
<feature type="disulfide bond" evidence="11">
    <location>
        <begin position="441"/>
        <end position="450"/>
    </location>
</feature>
<keyword evidence="4 11" id="KW-0245">EGF-like domain</keyword>
<dbReference type="FunFam" id="2.10.25.10:FF:000318">
    <property type="entry name" value="Eyes shut homolog"/>
    <property type="match status" value="1"/>
</dbReference>
<feature type="domain" description="EGF-like" evidence="12">
    <location>
        <begin position="337"/>
        <end position="375"/>
    </location>
</feature>
<dbReference type="GO" id="GO:0048513">
    <property type="term" value="P:animal organ development"/>
    <property type="evidence" value="ECO:0007669"/>
    <property type="project" value="UniProtKB-ARBA"/>
</dbReference>
<dbReference type="PROSITE" id="PS00022">
    <property type="entry name" value="EGF_1"/>
    <property type="match status" value="6"/>
</dbReference>
<dbReference type="PROSITE" id="PS50026">
    <property type="entry name" value="EGF_3"/>
    <property type="match status" value="7"/>
</dbReference>
<evidence type="ECO:0000256" key="8">
    <source>
        <dbReference type="ARBA" id="ARBA00023180"/>
    </source>
</evidence>
<evidence type="ECO:0000256" key="4">
    <source>
        <dbReference type="ARBA" id="ARBA00022536"/>
    </source>
</evidence>
<comment type="caution">
    <text evidence="11">Lacks conserved residue(s) required for the propagation of feature annotation.</text>
</comment>
<evidence type="ECO:0000256" key="11">
    <source>
        <dbReference type="PROSITE-ProRule" id="PRU00076"/>
    </source>
</evidence>
<dbReference type="GO" id="GO:0005112">
    <property type="term" value="F:Notch binding"/>
    <property type="evidence" value="ECO:0007669"/>
    <property type="project" value="InterPro"/>
</dbReference>
<feature type="domain" description="EGF-like" evidence="12">
    <location>
        <begin position="415"/>
        <end position="451"/>
    </location>
</feature>
<evidence type="ECO:0000259" key="12">
    <source>
        <dbReference type="PROSITE" id="PS50026"/>
    </source>
</evidence>
<dbReference type="FunFam" id="2.10.25.10:FF:000117">
    <property type="entry name" value="Delta-like protein"/>
    <property type="match status" value="1"/>
</dbReference>
<evidence type="ECO:0000256" key="7">
    <source>
        <dbReference type="ARBA" id="ARBA00023157"/>
    </source>
</evidence>
<evidence type="ECO:0000256" key="5">
    <source>
        <dbReference type="ARBA" id="ARBA00022729"/>
    </source>
</evidence>
<dbReference type="AlphaFoldDB" id="A0A8K0KY30"/>
<dbReference type="GO" id="GO:0005886">
    <property type="term" value="C:plasma membrane"/>
    <property type="evidence" value="ECO:0007669"/>
    <property type="project" value="UniProtKB-ARBA"/>
</dbReference>
<dbReference type="Proteomes" id="UP000792457">
    <property type="component" value="Unassembled WGS sequence"/>
</dbReference>
<dbReference type="SMART" id="SM00181">
    <property type="entry name" value="EGF"/>
    <property type="match status" value="6"/>
</dbReference>
<dbReference type="InterPro" id="IPR001881">
    <property type="entry name" value="EGF-like_Ca-bd_dom"/>
</dbReference>
<organism evidence="13 14">
    <name type="scientific">Ladona fulva</name>
    <name type="common">Scarce chaser dragonfly</name>
    <name type="synonym">Libellula fulva</name>
    <dbReference type="NCBI Taxonomy" id="123851"/>
    <lineage>
        <taxon>Eukaryota</taxon>
        <taxon>Metazoa</taxon>
        <taxon>Ecdysozoa</taxon>
        <taxon>Arthropoda</taxon>
        <taxon>Hexapoda</taxon>
        <taxon>Insecta</taxon>
        <taxon>Pterygota</taxon>
        <taxon>Palaeoptera</taxon>
        <taxon>Odonata</taxon>
        <taxon>Epiprocta</taxon>
        <taxon>Anisoptera</taxon>
        <taxon>Libelluloidea</taxon>
        <taxon>Libellulidae</taxon>
        <taxon>Ladona</taxon>
    </lineage>
</organism>
<comment type="subcellular location">
    <subcellularLocation>
        <location evidence="2">Cell projection</location>
    </subcellularLocation>
    <subcellularLocation>
        <location evidence="1">Cytoplasm</location>
        <location evidence="1">Cytoskeleton</location>
    </subcellularLocation>
</comment>
<dbReference type="FunFam" id="2.10.25.10:FF:000007">
    <property type="entry name" value="Delta-like protein"/>
    <property type="match status" value="1"/>
</dbReference>
<evidence type="ECO:0000256" key="1">
    <source>
        <dbReference type="ARBA" id="ARBA00004245"/>
    </source>
</evidence>
<dbReference type="FunFam" id="2.10.25.10:FF:000431">
    <property type="entry name" value="Delta-like protein"/>
    <property type="match status" value="1"/>
</dbReference>
<feature type="disulfide bond" evidence="11">
    <location>
        <begin position="286"/>
        <end position="295"/>
    </location>
</feature>
<dbReference type="InterPro" id="IPR051022">
    <property type="entry name" value="Notch_Cell-Fate_Det"/>
</dbReference>
<keyword evidence="6" id="KW-0677">Repeat</keyword>
<feature type="domain" description="EGF-like" evidence="12">
    <location>
        <begin position="377"/>
        <end position="413"/>
    </location>
</feature>
<dbReference type="InterPro" id="IPR000742">
    <property type="entry name" value="EGF"/>
</dbReference>
<evidence type="ECO:0000313" key="13">
    <source>
        <dbReference type="EMBL" id="KAG8240118.1"/>
    </source>
</evidence>
<evidence type="ECO:0000313" key="14">
    <source>
        <dbReference type="Proteomes" id="UP000792457"/>
    </source>
</evidence>
<keyword evidence="3" id="KW-0963">Cytoplasm</keyword>
<reference evidence="13" key="1">
    <citation type="submission" date="2013-04" db="EMBL/GenBank/DDBJ databases">
        <authorList>
            <person name="Qu J."/>
            <person name="Murali S.C."/>
            <person name="Bandaranaike D."/>
            <person name="Bellair M."/>
            <person name="Blankenburg K."/>
            <person name="Chao H."/>
            <person name="Dinh H."/>
            <person name="Doddapaneni H."/>
            <person name="Downs B."/>
            <person name="Dugan-Rocha S."/>
            <person name="Elkadiri S."/>
            <person name="Gnanaolivu R.D."/>
            <person name="Hernandez B."/>
            <person name="Javaid M."/>
            <person name="Jayaseelan J.C."/>
            <person name="Lee S."/>
            <person name="Li M."/>
            <person name="Ming W."/>
            <person name="Munidasa M."/>
            <person name="Muniz J."/>
            <person name="Nguyen L."/>
            <person name="Ongeri F."/>
            <person name="Osuji N."/>
            <person name="Pu L.-L."/>
            <person name="Puazo M."/>
            <person name="Qu C."/>
            <person name="Quiroz J."/>
            <person name="Raj R."/>
            <person name="Weissenberger G."/>
            <person name="Xin Y."/>
            <person name="Zou X."/>
            <person name="Han Y."/>
            <person name="Richards S."/>
            <person name="Worley K."/>
            <person name="Muzny D."/>
            <person name="Gibbs R."/>
        </authorList>
    </citation>
    <scope>NUCLEOTIDE SEQUENCE</scope>
    <source>
        <strain evidence="13">Sampled in the wild</strain>
    </source>
</reference>
<dbReference type="GO" id="GO:0005509">
    <property type="term" value="F:calcium ion binding"/>
    <property type="evidence" value="ECO:0007669"/>
    <property type="project" value="InterPro"/>
</dbReference>
<keyword evidence="10" id="KW-0966">Cell projection</keyword>
<dbReference type="SUPFAM" id="SSF57196">
    <property type="entry name" value="EGF/Laminin"/>
    <property type="match status" value="6"/>
</dbReference>
<reference evidence="13" key="2">
    <citation type="submission" date="2017-10" db="EMBL/GenBank/DDBJ databases">
        <title>Ladona fulva Genome sequencing and assembly.</title>
        <authorList>
            <person name="Murali S."/>
            <person name="Richards S."/>
            <person name="Bandaranaike D."/>
            <person name="Bellair M."/>
            <person name="Blankenburg K."/>
            <person name="Chao H."/>
            <person name="Dinh H."/>
            <person name="Doddapaneni H."/>
            <person name="Dugan-Rocha S."/>
            <person name="Elkadiri S."/>
            <person name="Gnanaolivu R."/>
            <person name="Hernandez B."/>
            <person name="Skinner E."/>
            <person name="Javaid M."/>
            <person name="Lee S."/>
            <person name="Li M."/>
            <person name="Ming W."/>
            <person name="Munidasa M."/>
            <person name="Muniz J."/>
            <person name="Nguyen L."/>
            <person name="Hughes D."/>
            <person name="Osuji N."/>
            <person name="Pu L.-L."/>
            <person name="Puazo M."/>
            <person name="Qu C."/>
            <person name="Quiroz J."/>
            <person name="Raj R."/>
            <person name="Weissenberger G."/>
            <person name="Xin Y."/>
            <person name="Zou X."/>
            <person name="Han Y."/>
            <person name="Worley K."/>
            <person name="Muzny D."/>
            <person name="Gibbs R."/>
        </authorList>
    </citation>
    <scope>NUCLEOTIDE SEQUENCE</scope>
    <source>
        <strain evidence="13">Sampled in the wild</strain>
    </source>
</reference>
<dbReference type="Pfam" id="PF12661">
    <property type="entry name" value="hEGF"/>
    <property type="match status" value="1"/>
</dbReference>
<dbReference type="GO" id="GO:0042995">
    <property type="term" value="C:cell projection"/>
    <property type="evidence" value="ECO:0007669"/>
    <property type="project" value="UniProtKB-SubCell"/>
</dbReference>
<sequence>MNSKACSWRGQYFSHNTTWKQGCNTCACHNSKVSCSKVWCGMGNCIRHSNPNEMNNSVTCQSNEVCVPTPQELCLSPGCKWGECRAVESGRRVGPPVVPAPPSCWPNQAKLSNTCARLGLLFDRTKLQPGLSVEGLCSQLRQIVASHQSNIRSSYGDSSLDTPTLVILCELKARYNDTVEVTMSSLSSGLSGDDTQAVSEGIKILGEYISRKQSVYVFLFSDINDCKLNPCHNGGTCVDKVNSFQCICKEGWEGNICNINKNECEPNPCRNNGTCIDGIADFVCSCRDGWKGKTCNLKDSHCDRSTCRNGGTCQDLGDTYVCRCTEDWEGTTCHIAKTHACKSDPCLNGATCVNTGGGDLYSCICKEGFEGPHCEKNVDDCNPAPCFNGGRCVDGVNWFLCECARGFTGPDCRININECASSPCAGGGTCVDGIGEFKCICPPGLKGARCEEDINDCKLNPCHNGGTCVD</sequence>
<feature type="disulfide bond" evidence="11">
    <location>
        <begin position="403"/>
        <end position="412"/>
    </location>
</feature>
<evidence type="ECO:0000256" key="6">
    <source>
        <dbReference type="ARBA" id="ARBA00022737"/>
    </source>
</evidence>
<protein>
    <recommendedName>
        <fullName evidence="12">EGF-like domain-containing protein</fullName>
    </recommendedName>
</protein>
<keyword evidence="9" id="KW-0206">Cytoskeleton</keyword>
<dbReference type="FunFam" id="2.10.25.10:FF:000061">
    <property type="entry name" value="Delta-like protein"/>
    <property type="match status" value="1"/>
</dbReference>
<evidence type="ECO:0000256" key="10">
    <source>
        <dbReference type="ARBA" id="ARBA00023273"/>
    </source>
</evidence>
<feature type="domain" description="EGF-like" evidence="12">
    <location>
        <begin position="453"/>
        <end position="470"/>
    </location>
</feature>
<dbReference type="InterPro" id="IPR026219">
    <property type="entry name" value="Jagged/Serrate"/>
</dbReference>
<dbReference type="InterPro" id="IPR001007">
    <property type="entry name" value="VWF_dom"/>
</dbReference>
<dbReference type="PRINTS" id="PR00010">
    <property type="entry name" value="EGFBLOOD"/>
</dbReference>
<dbReference type="PROSITE" id="PS00010">
    <property type="entry name" value="ASX_HYDROXYL"/>
    <property type="match status" value="5"/>
</dbReference>